<keyword evidence="2" id="KW-1185">Reference proteome</keyword>
<evidence type="ECO:0000313" key="2">
    <source>
        <dbReference type="Proteomes" id="UP001620409"/>
    </source>
</evidence>
<name>A0ABW8IHV0_9GAMM</name>
<gene>
    <name evidence="1" type="ORF">ISP18_07255</name>
</gene>
<proteinExistence type="predicted"/>
<reference evidence="1 2" key="1">
    <citation type="submission" date="2020-10" db="EMBL/GenBank/DDBJ databases">
        <title>Phylogeny of dyella-like bacteria.</title>
        <authorList>
            <person name="Fu J."/>
        </authorList>
    </citation>
    <scope>NUCLEOTIDE SEQUENCE [LARGE SCALE GENOMIC DNA]</scope>
    <source>
        <strain evidence="1 2">DHG40</strain>
    </source>
</reference>
<accession>A0ABW8IHV0</accession>
<organism evidence="1 2">
    <name type="scientific">Dyella humi</name>
    <dbReference type="NCBI Taxonomy" id="1770547"/>
    <lineage>
        <taxon>Bacteria</taxon>
        <taxon>Pseudomonadati</taxon>
        <taxon>Pseudomonadota</taxon>
        <taxon>Gammaproteobacteria</taxon>
        <taxon>Lysobacterales</taxon>
        <taxon>Rhodanobacteraceae</taxon>
        <taxon>Dyella</taxon>
    </lineage>
</organism>
<dbReference type="RefSeq" id="WP_380008772.1">
    <property type="nucleotide sequence ID" value="NZ_JADIKI010000022.1"/>
</dbReference>
<sequence>MYVQTFVKGIADDSNGGISWVEAKAMLQQQRGIHSNWWRSVGTITSTQVAQVLTDTNLDLHLHAYGTYGHKSPFISLAAGCIERDTLLNQNYRYSAVDTALEFATGAYGHAGVLFFGWIIVGPNPAVKLSAVAESVRELNVYHRWSPYQLEGEITAKIHIPANQIERAEWWDPEQSASPVHVYTNPHYESPTPILNLREYF</sequence>
<dbReference type="Proteomes" id="UP001620409">
    <property type="component" value="Unassembled WGS sequence"/>
</dbReference>
<dbReference type="EMBL" id="JADIKI010000022">
    <property type="protein sequence ID" value="MFK2854383.1"/>
    <property type="molecule type" value="Genomic_DNA"/>
</dbReference>
<comment type="caution">
    <text evidence="1">The sequence shown here is derived from an EMBL/GenBank/DDBJ whole genome shotgun (WGS) entry which is preliminary data.</text>
</comment>
<protein>
    <submittedName>
        <fullName evidence="1">Uncharacterized protein</fullName>
    </submittedName>
</protein>
<evidence type="ECO:0000313" key="1">
    <source>
        <dbReference type="EMBL" id="MFK2854383.1"/>
    </source>
</evidence>